<dbReference type="InterPro" id="IPR003959">
    <property type="entry name" value="ATPase_AAA_core"/>
</dbReference>
<dbReference type="EMBL" id="CVRI01000004">
    <property type="protein sequence ID" value="CRK87579.1"/>
    <property type="molecule type" value="Genomic_DNA"/>
</dbReference>
<feature type="region of interest" description="Disordered" evidence="4">
    <location>
        <begin position="278"/>
        <end position="346"/>
    </location>
</feature>
<evidence type="ECO:0000313" key="7">
    <source>
        <dbReference type="Proteomes" id="UP000183832"/>
    </source>
</evidence>
<comment type="similarity">
    <text evidence="1">Belongs to the Nav/unc-53 family.</text>
</comment>
<feature type="domain" description="AAA+ ATPase" evidence="5">
    <location>
        <begin position="530"/>
        <end position="684"/>
    </location>
</feature>
<evidence type="ECO:0000259" key="5">
    <source>
        <dbReference type="SMART" id="SM00382"/>
    </source>
</evidence>
<accession>A0A1J1HI52</accession>
<dbReference type="InterPro" id="IPR057126">
    <property type="entry name" value="NAV1-like_ubiquitin-like"/>
</dbReference>
<dbReference type="SMART" id="SM00382">
    <property type="entry name" value="AAA"/>
    <property type="match status" value="1"/>
</dbReference>
<feature type="region of interest" description="Disordered" evidence="4">
    <location>
        <begin position="825"/>
        <end position="853"/>
    </location>
</feature>
<proteinExistence type="inferred from homology"/>
<feature type="region of interest" description="Disordered" evidence="4">
    <location>
        <begin position="85"/>
        <end position="140"/>
    </location>
</feature>
<dbReference type="InterPro" id="IPR039041">
    <property type="entry name" value="Nav/unc-53"/>
</dbReference>
<feature type="compositionally biased region" description="Low complexity" evidence="4">
    <location>
        <begin position="122"/>
        <end position="132"/>
    </location>
</feature>
<keyword evidence="2 3" id="KW-0175">Coiled coil</keyword>
<dbReference type="InterPro" id="IPR057568">
    <property type="entry name" value="CortBP2_NAV1-like_AAA_lid"/>
</dbReference>
<feature type="compositionally biased region" description="Polar residues" evidence="4">
    <location>
        <begin position="159"/>
        <end position="192"/>
    </location>
</feature>
<evidence type="ECO:0000256" key="3">
    <source>
        <dbReference type="SAM" id="Coils"/>
    </source>
</evidence>
<feature type="compositionally biased region" description="Polar residues" evidence="4">
    <location>
        <begin position="85"/>
        <end position="111"/>
    </location>
</feature>
<keyword evidence="7" id="KW-1185">Reference proteome</keyword>
<dbReference type="AlphaFoldDB" id="A0A1J1HI52"/>
<evidence type="ECO:0000256" key="4">
    <source>
        <dbReference type="SAM" id="MobiDB-lite"/>
    </source>
</evidence>
<dbReference type="STRING" id="568069.A0A1J1HI52"/>
<dbReference type="InterPro" id="IPR003593">
    <property type="entry name" value="AAA+_ATPase"/>
</dbReference>
<dbReference type="Proteomes" id="UP000183832">
    <property type="component" value="Unassembled WGS sequence"/>
</dbReference>
<dbReference type="Pfam" id="PF23092">
    <property type="entry name" value="Ubiquitin_6"/>
    <property type="match status" value="1"/>
</dbReference>
<gene>
    <name evidence="6" type="primary">similar to Protein sickie</name>
    <name evidence="6" type="ORF">CLUMA_CG001376</name>
</gene>
<protein>
    <submittedName>
        <fullName evidence="6">CLUMA_CG001376, isoform A</fullName>
    </submittedName>
</protein>
<dbReference type="PANTHER" id="PTHR12784">
    <property type="entry name" value="STEERIN"/>
    <property type="match status" value="1"/>
</dbReference>
<organism evidence="6 7">
    <name type="scientific">Clunio marinus</name>
    <dbReference type="NCBI Taxonomy" id="568069"/>
    <lineage>
        <taxon>Eukaryota</taxon>
        <taxon>Metazoa</taxon>
        <taxon>Ecdysozoa</taxon>
        <taxon>Arthropoda</taxon>
        <taxon>Hexapoda</taxon>
        <taxon>Insecta</taxon>
        <taxon>Pterygota</taxon>
        <taxon>Neoptera</taxon>
        <taxon>Endopterygota</taxon>
        <taxon>Diptera</taxon>
        <taxon>Nematocera</taxon>
        <taxon>Chironomoidea</taxon>
        <taxon>Chironomidae</taxon>
        <taxon>Clunio</taxon>
    </lineage>
</organism>
<dbReference type="InterPro" id="IPR027417">
    <property type="entry name" value="P-loop_NTPase"/>
</dbReference>
<dbReference type="GO" id="GO:0016887">
    <property type="term" value="F:ATP hydrolysis activity"/>
    <property type="evidence" value="ECO:0007669"/>
    <property type="project" value="InterPro"/>
</dbReference>
<dbReference type="Pfam" id="PF00004">
    <property type="entry name" value="AAA"/>
    <property type="match status" value="1"/>
</dbReference>
<feature type="coiled-coil region" evidence="3">
    <location>
        <begin position="246"/>
        <end position="273"/>
    </location>
</feature>
<sequence>MQTVSQRPCCECLRAELTKYDQQTPTTDSYDREEEFPFLFHVVNSSLTESEITEMRQTIELLRKQSIQAGLTSAHMQSMGVQVNVNGTKSNESPTKTTNGQHEQNGQNGSMQRHHSTDSMCSINSIGSNGSSQDKKKKKGWLRTSFTKAFSRNAKIMKTNRQSSLTTNHSDSKSSLPPTPQKNQTPRSPSKSSPHRYIPIVENAKPVDSVEIDSHPMGEDLKKQLREKDMVLTDIRLEALTQASQMETLKETVRTMRQEMLNLKHNNERLQRMVTTRSLAGSEVSLGCPASPSGSMGESRRYSLATDSGMPRAPLDLPQNLDETEEEDNVPPAPAPDPPPAPLSPAIIADLSPALERISISNEVLSTPAEDVADPVDGKKIAIAVFLGQSDAFPKYADELSDIDLKHQPKTNGNGQGASNVLETIIAFTYISGKTTWQNLDYIVRKTFKDYLSRIDPGTNLGLNTDSISDYHLGEAKRGPEMGFPELLPCGYIIGHVKTLYICLQGVGSLAFDSLIPRSIVHRYINLLTEHRRLILCGPSGTGKSYLARKLAEFLVAKSNRSPAESIATFNVDNKSSNLQQYLGTIAEQATMNGSAEELPLVIILDNLHHASALGDVFSCLLSAGPAAKLPCIIGTMSQATCNTTNLQLHHNFRWVLTANHMEPVKGFLGRYLRRRLFHFELQTGSSQVQMEKVFKWLPSVWLHTNTFLENHSSSDVTIGPQLFLRCPLDEEESQKWFVDLWNHQLAPYLVDAIKEGVQLYGRRGNSWTDPCLYVRETYPWKITPTTVPTLRQITADDVGLDPGASGNMDSDPLLNMLHMLQQAAASENPDQDNSDCASLDSNFTHESTGAEQ</sequence>
<reference evidence="6 7" key="1">
    <citation type="submission" date="2015-04" db="EMBL/GenBank/DDBJ databases">
        <authorList>
            <person name="Syromyatnikov M.Y."/>
            <person name="Popov V.N."/>
        </authorList>
    </citation>
    <scope>NUCLEOTIDE SEQUENCE [LARGE SCALE GENOMIC DNA]</scope>
</reference>
<dbReference type="GO" id="GO:0005524">
    <property type="term" value="F:ATP binding"/>
    <property type="evidence" value="ECO:0007669"/>
    <property type="project" value="InterPro"/>
</dbReference>
<evidence type="ECO:0000256" key="1">
    <source>
        <dbReference type="ARBA" id="ARBA00006255"/>
    </source>
</evidence>
<dbReference type="Pfam" id="PF25408">
    <property type="entry name" value="AAA_lid_NAV1"/>
    <property type="match status" value="1"/>
</dbReference>
<dbReference type="FunFam" id="3.40.50.300:FF:001111">
    <property type="entry name" value="neuron navigator 2 isoform X3"/>
    <property type="match status" value="1"/>
</dbReference>
<evidence type="ECO:0000256" key="2">
    <source>
        <dbReference type="ARBA" id="ARBA00023054"/>
    </source>
</evidence>
<dbReference type="SUPFAM" id="SSF52540">
    <property type="entry name" value="P-loop containing nucleoside triphosphate hydrolases"/>
    <property type="match status" value="1"/>
</dbReference>
<dbReference type="Gene3D" id="3.40.50.300">
    <property type="entry name" value="P-loop containing nucleotide triphosphate hydrolases"/>
    <property type="match status" value="1"/>
</dbReference>
<feature type="compositionally biased region" description="Polar residues" evidence="4">
    <location>
        <begin position="835"/>
        <end position="853"/>
    </location>
</feature>
<feature type="compositionally biased region" description="Pro residues" evidence="4">
    <location>
        <begin position="331"/>
        <end position="343"/>
    </location>
</feature>
<name>A0A1J1HI52_9DIPT</name>
<evidence type="ECO:0000313" key="6">
    <source>
        <dbReference type="EMBL" id="CRK87579.1"/>
    </source>
</evidence>
<dbReference type="GO" id="GO:0022008">
    <property type="term" value="P:neurogenesis"/>
    <property type="evidence" value="ECO:0007669"/>
    <property type="project" value="InterPro"/>
</dbReference>
<feature type="region of interest" description="Disordered" evidence="4">
    <location>
        <begin position="152"/>
        <end position="205"/>
    </location>
</feature>
<dbReference type="PANTHER" id="PTHR12784:SF28">
    <property type="entry name" value="PROTEIN SICKIE"/>
    <property type="match status" value="1"/>
</dbReference>
<dbReference type="OrthoDB" id="2161974at2759"/>